<feature type="region of interest" description="Disordered" evidence="7">
    <location>
        <begin position="1519"/>
        <end position="1587"/>
    </location>
</feature>
<dbReference type="Gene3D" id="2.40.50.40">
    <property type="match status" value="1"/>
</dbReference>
<dbReference type="GO" id="GO:0005634">
    <property type="term" value="C:nucleus"/>
    <property type="evidence" value="ECO:0000318"/>
    <property type="project" value="GO_Central"/>
</dbReference>
<dbReference type="SMART" id="SM00541">
    <property type="entry name" value="FYRN"/>
    <property type="match status" value="1"/>
</dbReference>
<dbReference type="SUPFAM" id="SSF52540">
    <property type="entry name" value="P-loop containing nucleoside triphosphate hydrolases"/>
    <property type="match status" value="2"/>
</dbReference>
<dbReference type="eggNOG" id="KOG4443">
    <property type="taxonomic scope" value="Eukaryota"/>
</dbReference>
<dbReference type="PROSITE" id="PS51192">
    <property type="entry name" value="HELICASE_ATP_BIND_1"/>
    <property type="match status" value="1"/>
</dbReference>
<evidence type="ECO:0000256" key="4">
    <source>
        <dbReference type="ARBA" id="ARBA00022801"/>
    </source>
</evidence>
<dbReference type="KEGG" id="tva:4772485"/>
<dbReference type="InterPro" id="IPR038718">
    <property type="entry name" value="SNF2-like_sf"/>
</dbReference>
<evidence type="ECO:0000256" key="1">
    <source>
        <dbReference type="ARBA" id="ARBA00004123"/>
    </source>
</evidence>
<reference evidence="10" key="1">
    <citation type="submission" date="2006-10" db="EMBL/GenBank/DDBJ databases">
        <authorList>
            <person name="Amadeo P."/>
            <person name="Zhao Q."/>
            <person name="Wortman J."/>
            <person name="Fraser-Liggett C."/>
            <person name="Carlton J."/>
        </authorList>
    </citation>
    <scope>NUCLEOTIDE SEQUENCE</scope>
    <source>
        <strain evidence="10">G3</strain>
    </source>
</reference>
<dbReference type="GO" id="GO:0042393">
    <property type="term" value="F:histone binding"/>
    <property type="evidence" value="ECO:0000318"/>
    <property type="project" value="GO_Central"/>
</dbReference>
<dbReference type="GO" id="GO:0034728">
    <property type="term" value="P:nucleosome organization"/>
    <property type="evidence" value="ECO:0000318"/>
    <property type="project" value="GO_Central"/>
</dbReference>
<dbReference type="InterPro" id="IPR016197">
    <property type="entry name" value="Chromo-like_dom_sf"/>
</dbReference>
<name>A2DYG3_TRIV3</name>
<organism evidence="10 11">
    <name type="scientific">Trichomonas vaginalis (strain ATCC PRA-98 / G3)</name>
    <dbReference type="NCBI Taxonomy" id="412133"/>
    <lineage>
        <taxon>Eukaryota</taxon>
        <taxon>Metamonada</taxon>
        <taxon>Parabasalia</taxon>
        <taxon>Trichomonadida</taxon>
        <taxon>Trichomonadidae</taxon>
        <taxon>Trichomonas</taxon>
    </lineage>
</organism>
<dbReference type="GO" id="GO:0003682">
    <property type="term" value="F:chromatin binding"/>
    <property type="evidence" value="ECO:0000318"/>
    <property type="project" value="GO_Central"/>
</dbReference>
<feature type="domain" description="Helicase ATP-binding" evidence="8">
    <location>
        <begin position="241"/>
        <end position="410"/>
    </location>
</feature>
<dbReference type="PROSITE" id="PS51194">
    <property type="entry name" value="HELICASE_CTER"/>
    <property type="match status" value="1"/>
</dbReference>
<dbReference type="SMART" id="SM00542">
    <property type="entry name" value="FYRC"/>
    <property type="match status" value="1"/>
</dbReference>
<proteinExistence type="predicted"/>
<feature type="region of interest" description="Disordered" evidence="7">
    <location>
        <begin position="1016"/>
        <end position="1038"/>
    </location>
</feature>
<evidence type="ECO:0000313" key="10">
    <source>
        <dbReference type="EMBL" id="EAY14498.1"/>
    </source>
</evidence>
<keyword evidence="5" id="KW-0067">ATP-binding</keyword>
<dbReference type="Gene3D" id="1.10.10.60">
    <property type="entry name" value="Homeodomain-like"/>
    <property type="match status" value="1"/>
</dbReference>
<keyword evidence="11" id="KW-1185">Reference proteome</keyword>
<dbReference type="GO" id="GO:0140658">
    <property type="term" value="F:ATP-dependent chromatin remodeler activity"/>
    <property type="evidence" value="ECO:0000318"/>
    <property type="project" value="GO_Central"/>
</dbReference>
<feature type="region of interest" description="Disordered" evidence="7">
    <location>
        <begin position="1418"/>
        <end position="1469"/>
    </location>
</feature>
<feature type="compositionally biased region" description="Basic and acidic residues" evidence="7">
    <location>
        <begin position="1429"/>
        <end position="1441"/>
    </location>
</feature>
<dbReference type="InterPro" id="IPR003888">
    <property type="entry name" value="FYrich_N"/>
</dbReference>
<feature type="region of interest" description="Disordered" evidence="7">
    <location>
        <begin position="62"/>
        <end position="83"/>
    </location>
</feature>
<evidence type="ECO:0000313" key="11">
    <source>
        <dbReference type="Proteomes" id="UP000001542"/>
    </source>
</evidence>
<evidence type="ECO:0000256" key="3">
    <source>
        <dbReference type="ARBA" id="ARBA00022741"/>
    </source>
</evidence>
<dbReference type="InterPro" id="IPR000330">
    <property type="entry name" value="SNF2_N"/>
</dbReference>
<dbReference type="RefSeq" id="XP_001326721.1">
    <property type="nucleotide sequence ID" value="XM_001326686.1"/>
</dbReference>
<dbReference type="Proteomes" id="UP000001542">
    <property type="component" value="Unassembled WGS sequence"/>
</dbReference>
<dbReference type="GO" id="GO:0003677">
    <property type="term" value="F:DNA binding"/>
    <property type="evidence" value="ECO:0000318"/>
    <property type="project" value="GO_Central"/>
</dbReference>
<dbReference type="PROSITE" id="PS51542">
    <property type="entry name" value="FYRN"/>
    <property type="match status" value="1"/>
</dbReference>
<dbReference type="SMART" id="SM00487">
    <property type="entry name" value="DEXDc"/>
    <property type="match status" value="1"/>
</dbReference>
<dbReference type="CDD" id="cd18793">
    <property type="entry name" value="SF2_C_SNF"/>
    <property type="match status" value="1"/>
</dbReference>
<dbReference type="VEuPathDB" id="TrichDB:TVAGG3_0321440"/>
<keyword evidence="3" id="KW-0547">Nucleotide-binding</keyword>
<dbReference type="OrthoDB" id="5857104at2759"/>
<evidence type="ECO:0000259" key="8">
    <source>
        <dbReference type="PROSITE" id="PS51192"/>
    </source>
</evidence>
<dbReference type="Pfam" id="PF00385">
    <property type="entry name" value="Chromo"/>
    <property type="match status" value="1"/>
</dbReference>
<dbReference type="Pfam" id="PF00176">
    <property type="entry name" value="SNF2-rel_dom"/>
    <property type="match status" value="1"/>
</dbReference>
<dbReference type="InterPro" id="IPR001650">
    <property type="entry name" value="Helicase_C-like"/>
</dbReference>
<dbReference type="InterPro" id="IPR049730">
    <property type="entry name" value="SNF2/RAD54-like_C"/>
</dbReference>
<feature type="region of interest" description="Disordered" evidence="7">
    <location>
        <begin position="782"/>
        <end position="802"/>
    </location>
</feature>
<accession>A2DYG3</accession>
<keyword evidence="6" id="KW-0539">Nucleus</keyword>
<dbReference type="STRING" id="5722.A2DYG3"/>
<keyword evidence="2" id="KW-0677">Repeat</keyword>
<keyword evidence="4" id="KW-0378">Hydrolase</keyword>
<dbReference type="GO" id="GO:0000785">
    <property type="term" value="C:chromatin"/>
    <property type="evidence" value="ECO:0000318"/>
    <property type="project" value="GO_Central"/>
</dbReference>
<dbReference type="SMART" id="SM00298">
    <property type="entry name" value="CHROMO"/>
    <property type="match status" value="2"/>
</dbReference>
<feature type="domain" description="Helicase C-terminal" evidence="9">
    <location>
        <begin position="535"/>
        <end position="691"/>
    </location>
</feature>
<dbReference type="InterPro" id="IPR000953">
    <property type="entry name" value="Chromo/chromo_shadow_dom"/>
</dbReference>
<dbReference type="VEuPathDB" id="TrichDB:TVAG_388280"/>
<dbReference type="InParanoid" id="A2DYG3"/>
<dbReference type="eggNOG" id="KOG0384">
    <property type="taxonomic scope" value="Eukaryota"/>
</dbReference>
<dbReference type="SUPFAM" id="SSF54160">
    <property type="entry name" value="Chromo domain-like"/>
    <property type="match status" value="2"/>
</dbReference>
<dbReference type="Pfam" id="PF00271">
    <property type="entry name" value="Helicase_C"/>
    <property type="match status" value="1"/>
</dbReference>
<dbReference type="SMR" id="A2DYG3"/>
<dbReference type="PANTHER" id="PTHR45623">
    <property type="entry name" value="CHROMODOMAIN-HELICASE-DNA-BINDING PROTEIN 3-RELATED-RELATED"/>
    <property type="match status" value="1"/>
</dbReference>
<dbReference type="Gene3D" id="3.30.160.360">
    <property type="match status" value="1"/>
</dbReference>
<evidence type="ECO:0000256" key="2">
    <source>
        <dbReference type="ARBA" id="ARBA00022737"/>
    </source>
</evidence>
<dbReference type="EMBL" id="DS113269">
    <property type="protein sequence ID" value="EAY14498.1"/>
    <property type="molecule type" value="Genomic_DNA"/>
</dbReference>
<evidence type="ECO:0000259" key="9">
    <source>
        <dbReference type="PROSITE" id="PS51194"/>
    </source>
</evidence>
<evidence type="ECO:0000256" key="7">
    <source>
        <dbReference type="SAM" id="MobiDB-lite"/>
    </source>
</evidence>
<feature type="compositionally biased region" description="Low complexity" evidence="7">
    <location>
        <begin position="1548"/>
        <end position="1571"/>
    </location>
</feature>
<dbReference type="PROSITE" id="PS51543">
    <property type="entry name" value="FYRC"/>
    <property type="match status" value="1"/>
</dbReference>
<gene>
    <name evidence="10" type="ORF">TVAG_388280</name>
</gene>
<reference evidence="10" key="2">
    <citation type="journal article" date="2007" name="Science">
        <title>Draft genome sequence of the sexually transmitted pathogen Trichomonas vaginalis.</title>
        <authorList>
            <person name="Carlton J.M."/>
            <person name="Hirt R.P."/>
            <person name="Silva J.C."/>
            <person name="Delcher A.L."/>
            <person name="Schatz M."/>
            <person name="Zhao Q."/>
            <person name="Wortman J.R."/>
            <person name="Bidwell S.L."/>
            <person name="Alsmark U.C.M."/>
            <person name="Besteiro S."/>
            <person name="Sicheritz-Ponten T."/>
            <person name="Noel C.J."/>
            <person name="Dacks J.B."/>
            <person name="Foster P.G."/>
            <person name="Simillion C."/>
            <person name="Van de Peer Y."/>
            <person name="Miranda-Saavedra D."/>
            <person name="Barton G.J."/>
            <person name="Westrop G.D."/>
            <person name="Mueller S."/>
            <person name="Dessi D."/>
            <person name="Fiori P.L."/>
            <person name="Ren Q."/>
            <person name="Paulsen I."/>
            <person name="Zhang H."/>
            <person name="Bastida-Corcuera F.D."/>
            <person name="Simoes-Barbosa A."/>
            <person name="Brown M.T."/>
            <person name="Hayes R.D."/>
            <person name="Mukherjee M."/>
            <person name="Okumura C.Y."/>
            <person name="Schneider R."/>
            <person name="Smith A.J."/>
            <person name="Vanacova S."/>
            <person name="Villalvazo M."/>
            <person name="Haas B.J."/>
            <person name="Pertea M."/>
            <person name="Feldblyum T.V."/>
            <person name="Utterback T.R."/>
            <person name="Shu C.L."/>
            <person name="Osoegawa K."/>
            <person name="de Jong P.J."/>
            <person name="Hrdy I."/>
            <person name="Horvathova L."/>
            <person name="Zubacova Z."/>
            <person name="Dolezal P."/>
            <person name="Malik S.B."/>
            <person name="Logsdon J.M. Jr."/>
            <person name="Henze K."/>
            <person name="Gupta A."/>
            <person name="Wang C.C."/>
            <person name="Dunne R.L."/>
            <person name="Upcroft J.A."/>
            <person name="Upcroft P."/>
            <person name="White O."/>
            <person name="Salzberg S.L."/>
            <person name="Tang P."/>
            <person name="Chiu C.-H."/>
            <person name="Lee Y.-S."/>
            <person name="Embley T.M."/>
            <person name="Coombs G.H."/>
            <person name="Mottram J.C."/>
            <person name="Tachezy J."/>
            <person name="Fraser-Liggett C.M."/>
            <person name="Johnson P.J."/>
        </authorList>
    </citation>
    <scope>NUCLEOTIDE SEQUENCE [LARGE SCALE GENOMIC DNA]</scope>
    <source>
        <strain evidence="10">G3</strain>
    </source>
</reference>
<dbReference type="GO" id="GO:0016887">
    <property type="term" value="F:ATP hydrolysis activity"/>
    <property type="evidence" value="ECO:0000318"/>
    <property type="project" value="GO_Central"/>
</dbReference>
<protein>
    <submittedName>
        <fullName evidence="10">F/Y-rich N-terminus family protein</fullName>
    </submittedName>
</protein>
<dbReference type="GO" id="GO:0005524">
    <property type="term" value="F:ATP binding"/>
    <property type="evidence" value="ECO:0007669"/>
    <property type="project" value="UniProtKB-KW"/>
</dbReference>
<feature type="compositionally biased region" description="Acidic residues" evidence="7">
    <location>
        <begin position="67"/>
        <end position="76"/>
    </location>
</feature>
<comment type="subcellular location">
    <subcellularLocation>
        <location evidence="1">Nucleus</location>
    </subcellularLocation>
</comment>
<dbReference type="InterPro" id="IPR027417">
    <property type="entry name" value="P-loop_NTPase"/>
</dbReference>
<feature type="compositionally biased region" description="Pro residues" evidence="7">
    <location>
        <begin position="1526"/>
        <end position="1547"/>
    </location>
</feature>
<evidence type="ECO:0000256" key="5">
    <source>
        <dbReference type="ARBA" id="ARBA00022840"/>
    </source>
</evidence>
<dbReference type="FunCoup" id="A2DYG3">
    <property type="interactions" value="492"/>
</dbReference>
<dbReference type="SMART" id="SM00490">
    <property type="entry name" value="HELICc"/>
    <property type="match status" value="1"/>
</dbReference>
<dbReference type="Gene3D" id="3.40.50.10810">
    <property type="entry name" value="Tandem AAA-ATPase domain"/>
    <property type="match status" value="1"/>
</dbReference>
<dbReference type="Pfam" id="PF05965">
    <property type="entry name" value="FYRC"/>
    <property type="match status" value="1"/>
</dbReference>
<dbReference type="PANTHER" id="PTHR45623:SF14">
    <property type="entry name" value="CHROMODOMAIN-HELICASE-DNA-BINDING PROTEIN 1"/>
    <property type="match status" value="1"/>
</dbReference>
<evidence type="ECO:0000256" key="6">
    <source>
        <dbReference type="ARBA" id="ARBA00023242"/>
    </source>
</evidence>
<dbReference type="Gene3D" id="3.40.50.300">
    <property type="entry name" value="P-loop containing nucleotide triphosphate hydrolases"/>
    <property type="match status" value="1"/>
</dbReference>
<feature type="region of interest" description="Disordered" evidence="7">
    <location>
        <begin position="1091"/>
        <end position="1124"/>
    </location>
</feature>
<dbReference type="InterPro" id="IPR014001">
    <property type="entry name" value="Helicase_ATP-bd"/>
</dbReference>
<sequence>MLRFHLDPLSTTEEAQAFPDVPVVPENFQFKRSYLLGSKITPTPKKSKSASTVVTSDNEFDYITSDESIDDDEESEQTNTDKSPYEKILGYRKNDEGDYDYFVKLFNRPYRDCRWVKGEDFYQYPQKQKSALKFIKKNPLQTSPPFYDPSYDEIDRIIAIDTSSEPPKYLVKWSLLGYENCTWESDVDQESIKEFNKRNTKTEKIEAPPDPAKFEQLKESPKTESGLELFSYQLAGMNWLRHRWYNNTNCILADEMGLGKTVQAISFLNYAHTHEGLQTPFLIIAPLVTLYNWLREFNTWTKLNVVIYTGPKEARNTIREHEFNYEDGTGPKFDVLITNYELIINDTEVFSQFNWSFLIVDEAQRLKNQNSKLFSALANVHSDHRILLTGTPIQNTLEELVSLLEFLHPGEFQDLTAAETAEDVFELRKKLEPHLLRRLKSDVDKTIAAKKETIIECGMTKFQKQIYKDILESNARFLTKGAHCSNIAMELRKVCIHPYLVKGAEERILQDFPGANQNPSILLQAMIRASGKMILIDKLLPKLKSDGHRILIFSQMTNLLDILEDYLAMKGYQSCRIDGKVKGEKRQGIIDKFNEPNSELFVCLLSTRAGGIGINLNSADTVIIFDSDWNPQNDLQAQARCHRIGQTKTVQVYRLLTKGTYEQTMFDSASRKLGLGHAILDKMPPNKEIDMLLRKGAYHLLNDVEEDNFDEQDIEDILSKSKVMVYNEATSGSFSKANFDLGDDSSQVDINDPNFWEKLLPQQQEPAVVEENLYDDGRMRTRHQKTQGMNDEEDPALDDGTSRDWKRAERDKLQHLLQWYGWDRWNDASKLVGLKRSVIEIKLAARAMLRKLLNAETDLSQYTTARMLLDKACSKEFDPNFIGDDDAIAVDDDFMKQPAMIDPEFVMAAAKKGGAWIKRIEMLYYLCMAVDKANRNPEEIFVPTVQGNSPTSWWTANDDRYLIYGTYIHGFTRTEEVLADDDLKFTYKGDDTKEPPSTTSLTPRLRKLAHGLKRYLNGESRRSDNQPSEPNAPKNKIWLKRDKSTVLQHMLHGGVPLKENGDHDWAKFREICGFNDKTDEQMQKYVEEMMDTGSNDDNSKHNDKDDDDAKDDEEKSNEGTGPAVTATRIKQRFESLTKLRQIFLKYSEQEVAEYFSYLPRWRNVPRSWNDHLEFEFFKAISQRGWGVCADILKGETFKGVFEGDNLPNFFTSDARVIRRLNTILDYFQNNSLESLRLKEATNPKAKKKKTSKAKDDELEMPTIERNPDGSPVMPLMLTSTAWIISLGHIVTDRTGFHTDRYIYPAGFKSTRLYASTLDPTHRVRYNCEIIDNGEAIPLFRVSMEDNPEVKYEGNSPTSPWTLILKRILELRTQTPKALSISGPDIYGLAHPAVVYCIQNMEGADKCVNYIPRVFSTTKAAPKQAKRRSHAEEGNQEGHQKNPGDGSQTPNGPPPPPGSPNRALSFLGNKLPPITSPQLLQQLIQNKVLQIGKLPPQQLQQIQQQQQQQRKALQGPNITVTTQGIPQQPPTPSASTSNPPPTVPPVSNTPPATVPVSTPPSSSQQQQQQQPIIPKPSVVPKPSEDQDL</sequence>
<dbReference type="InterPro" id="IPR003889">
    <property type="entry name" value="FYrich_C"/>
</dbReference>
<dbReference type="Pfam" id="PF05964">
    <property type="entry name" value="FYRN"/>
    <property type="match status" value="1"/>
</dbReference>
<dbReference type="InterPro" id="IPR023780">
    <property type="entry name" value="Chromo_domain"/>
</dbReference>